<dbReference type="PANTHER" id="PTHR30026">
    <property type="entry name" value="OUTER MEMBRANE PROTEIN TOLC"/>
    <property type="match status" value="1"/>
</dbReference>
<dbReference type="SUPFAM" id="SSF56954">
    <property type="entry name" value="Outer membrane efflux proteins (OEP)"/>
    <property type="match status" value="1"/>
</dbReference>
<feature type="coiled-coil region" evidence="8">
    <location>
        <begin position="339"/>
        <end position="429"/>
    </location>
</feature>
<proteinExistence type="inferred from homology"/>
<reference evidence="10 11" key="1">
    <citation type="submission" date="2018-08" db="EMBL/GenBank/DDBJ databases">
        <title>A genome reference for cultivated species of the human gut microbiota.</title>
        <authorList>
            <person name="Zou Y."/>
            <person name="Xue W."/>
            <person name="Luo G."/>
        </authorList>
    </citation>
    <scope>NUCLEOTIDE SEQUENCE [LARGE SCALE GENOMIC DNA]</scope>
    <source>
        <strain evidence="10 11">AM40-30BH</strain>
    </source>
</reference>
<dbReference type="PANTHER" id="PTHR30026:SF20">
    <property type="entry name" value="OUTER MEMBRANE PROTEIN TOLC"/>
    <property type="match status" value="1"/>
</dbReference>
<dbReference type="GO" id="GO:0015288">
    <property type="term" value="F:porin activity"/>
    <property type="evidence" value="ECO:0007669"/>
    <property type="project" value="TreeGrafter"/>
</dbReference>
<dbReference type="Proteomes" id="UP000284379">
    <property type="component" value="Unassembled WGS sequence"/>
</dbReference>
<evidence type="ECO:0000256" key="5">
    <source>
        <dbReference type="ARBA" id="ARBA00022692"/>
    </source>
</evidence>
<feature type="chain" id="PRO_5019257486" evidence="9">
    <location>
        <begin position="22"/>
        <end position="449"/>
    </location>
</feature>
<dbReference type="Gene3D" id="1.20.1600.10">
    <property type="entry name" value="Outer membrane efflux proteins (OEP)"/>
    <property type="match status" value="1"/>
</dbReference>
<evidence type="ECO:0000256" key="2">
    <source>
        <dbReference type="ARBA" id="ARBA00007613"/>
    </source>
</evidence>
<evidence type="ECO:0000256" key="1">
    <source>
        <dbReference type="ARBA" id="ARBA00004442"/>
    </source>
</evidence>
<dbReference type="InterPro" id="IPR003423">
    <property type="entry name" value="OMP_efflux"/>
</dbReference>
<comment type="subcellular location">
    <subcellularLocation>
        <location evidence="1">Cell outer membrane</location>
    </subcellularLocation>
</comment>
<keyword evidence="4" id="KW-1134">Transmembrane beta strand</keyword>
<evidence type="ECO:0000256" key="9">
    <source>
        <dbReference type="SAM" id="SignalP"/>
    </source>
</evidence>
<evidence type="ECO:0000313" key="11">
    <source>
        <dbReference type="Proteomes" id="UP000284379"/>
    </source>
</evidence>
<name>A0A413VV61_9BACE</name>
<evidence type="ECO:0000256" key="7">
    <source>
        <dbReference type="ARBA" id="ARBA00023237"/>
    </source>
</evidence>
<dbReference type="RefSeq" id="WP_002559222.1">
    <property type="nucleotide sequence ID" value="NZ_CABJFV010000002.1"/>
</dbReference>
<evidence type="ECO:0000313" key="10">
    <source>
        <dbReference type="EMBL" id="RHB37526.1"/>
    </source>
</evidence>
<evidence type="ECO:0000256" key="3">
    <source>
        <dbReference type="ARBA" id="ARBA00022448"/>
    </source>
</evidence>
<keyword evidence="5" id="KW-0812">Transmembrane</keyword>
<feature type="signal peptide" evidence="9">
    <location>
        <begin position="1"/>
        <end position="21"/>
    </location>
</feature>
<keyword evidence="7" id="KW-0998">Cell outer membrane</keyword>
<dbReference type="InterPro" id="IPR051906">
    <property type="entry name" value="TolC-like"/>
</dbReference>
<comment type="similarity">
    <text evidence="2">Belongs to the outer membrane factor (OMF) (TC 1.B.17) family.</text>
</comment>
<keyword evidence="3" id="KW-0813">Transport</keyword>
<gene>
    <name evidence="10" type="ORF">DW888_02815</name>
</gene>
<sequence length="449" mass="51017">MDKKKLLISLLALCTCSPFLGRGFGGEASAQEVYTLKSCLEKGLQNNYSLRIIHNEEQVSKNNATPGNAGYLPTIDFSAGYKGTVDNTQTKVRESGETIKENGVFDQTINVGLNLNWTIFDGFNIQANYKILKELERQGETNTRIAIEDFIASLAAEYYNYVQQKIRLANLHYAVKLSKERLRIVEERYHIGNFSRLDYQQAKVDFNADSAKYMKQQELLHTSRINLNELMANANVDQPLSIVDSIIRVNANLNFEELWDATLATNASLLKADQNTTIAQLDYKKINARNYPYLKLNTGYGYTLNKYDIAANSQRGNLGFNGGLTVGFNIFDGNRRREKRNASIAIKNARLQRQEVEQALRADISNLWQAYRNNLKMLNLERQNLVAAKENHEIAMERYMLGDLAGIEMREAQKSLLDAEERILSAEYDTKLCEISLLQISGKVLKYLN</sequence>
<organism evidence="10 11">
    <name type="scientific">Bacteroides nordii</name>
    <dbReference type="NCBI Taxonomy" id="291645"/>
    <lineage>
        <taxon>Bacteria</taxon>
        <taxon>Pseudomonadati</taxon>
        <taxon>Bacteroidota</taxon>
        <taxon>Bacteroidia</taxon>
        <taxon>Bacteroidales</taxon>
        <taxon>Bacteroidaceae</taxon>
        <taxon>Bacteroides</taxon>
    </lineage>
</organism>
<dbReference type="GeneID" id="69500680"/>
<evidence type="ECO:0000256" key="6">
    <source>
        <dbReference type="ARBA" id="ARBA00023136"/>
    </source>
</evidence>
<evidence type="ECO:0000256" key="4">
    <source>
        <dbReference type="ARBA" id="ARBA00022452"/>
    </source>
</evidence>
<comment type="caution">
    <text evidence="10">The sequence shown here is derived from an EMBL/GenBank/DDBJ whole genome shotgun (WGS) entry which is preliminary data.</text>
</comment>
<dbReference type="EMBL" id="QSGO01000002">
    <property type="protein sequence ID" value="RHB37526.1"/>
    <property type="molecule type" value="Genomic_DNA"/>
</dbReference>
<evidence type="ECO:0000256" key="8">
    <source>
        <dbReference type="SAM" id="Coils"/>
    </source>
</evidence>
<dbReference type="GO" id="GO:0015562">
    <property type="term" value="F:efflux transmembrane transporter activity"/>
    <property type="evidence" value="ECO:0007669"/>
    <property type="project" value="InterPro"/>
</dbReference>
<dbReference type="GO" id="GO:0009279">
    <property type="term" value="C:cell outer membrane"/>
    <property type="evidence" value="ECO:0007669"/>
    <property type="project" value="UniProtKB-SubCell"/>
</dbReference>
<keyword evidence="9" id="KW-0732">Signal</keyword>
<keyword evidence="8" id="KW-0175">Coiled coil</keyword>
<keyword evidence="6" id="KW-0472">Membrane</keyword>
<protein>
    <submittedName>
        <fullName evidence="10">TolC family protein</fullName>
    </submittedName>
</protein>
<dbReference type="GO" id="GO:1990281">
    <property type="term" value="C:efflux pump complex"/>
    <property type="evidence" value="ECO:0007669"/>
    <property type="project" value="TreeGrafter"/>
</dbReference>
<accession>A0A413VV61</accession>
<dbReference type="AlphaFoldDB" id="A0A413VV61"/>
<dbReference type="Pfam" id="PF02321">
    <property type="entry name" value="OEP"/>
    <property type="match status" value="2"/>
</dbReference>